<reference evidence="3" key="3">
    <citation type="submission" date="2021-05" db="UniProtKB">
        <authorList>
            <consortium name="EnsemblPlants"/>
        </authorList>
    </citation>
    <scope>IDENTIFICATION</scope>
    <source>
        <strain evidence="3">cv. B73</strain>
    </source>
</reference>
<keyword evidence="4" id="KW-1185">Reference proteome</keyword>
<dbReference type="EnsemblPlants" id="Zm00001eb128980_T001">
    <property type="protein sequence ID" value="Zm00001eb128980_P001"/>
    <property type="gene ID" value="Zm00001eb128980"/>
</dbReference>
<reference evidence="2 4" key="1">
    <citation type="submission" date="2015-12" db="EMBL/GenBank/DDBJ databases">
        <title>Update maize B73 reference genome by single molecule sequencing technologies.</title>
        <authorList>
            <consortium name="Maize Genome Sequencing Project"/>
            <person name="Ware D."/>
        </authorList>
    </citation>
    <scope>NUCLEOTIDE SEQUENCE [LARGE SCALE GENOMIC DNA]</scope>
    <source>
        <strain evidence="4">cv. B73</strain>
        <tissue evidence="2">Seedling</tissue>
    </source>
</reference>
<evidence type="ECO:0000313" key="4">
    <source>
        <dbReference type="Proteomes" id="UP000007305"/>
    </source>
</evidence>
<accession>A0A1D6MQX0</accession>
<organism evidence="2">
    <name type="scientific">Zea mays</name>
    <name type="common">Maize</name>
    <dbReference type="NCBI Taxonomy" id="4577"/>
    <lineage>
        <taxon>Eukaryota</taxon>
        <taxon>Viridiplantae</taxon>
        <taxon>Streptophyta</taxon>
        <taxon>Embryophyta</taxon>
        <taxon>Tracheophyta</taxon>
        <taxon>Spermatophyta</taxon>
        <taxon>Magnoliopsida</taxon>
        <taxon>Liliopsida</taxon>
        <taxon>Poales</taxon>
        <taxon>Poaceae</taxon>
        <taxon>PACMAD clade</taxon>
        <taxon>Panicoideae</taxon>
        <taxon>Andropogonodae</taxon>
        <taxon>Andropogoneae</taxon>
        <taxon>Tripsacinae</taxon>
        <taxon>Zea</taxon>
    </lineage>
</organism>
<evidence type="ECO:0000313" key="2">
    <source>
        <dbReference type="EMBL" id="ONM31400.1"/>
    </source>
</evidence>
<dbReference type="AlphaFoldDB" id="A0A1D6MQX0"/>
<feature type="region of interest" description="Disordered" evidence="1">
    <location>
        <begin position="49"/>
        <end position="87"/>
    </location>
</feature>
<feature type="compositionally biased region" description="Low complexity" evidence="1">
    <location>
        <begin position="68"/>
        <end position="87"/>
    </location>
</feature>
<name>A0A1D6MQX0_MAIZE</name>
<sequence>MHVILMEKRCTQLKAGSSLILLASIHLKGIGSTDIRRPIMCHRTFGRTKAPIPTHQMSPELSRAGKPHSPSMARTSASSSSSAAESEPSAPAATAACVCVAVHARAPGLLSTGAGAAAARSSRKKADVSSVGSTHAGAAGVQLGAATAAAGEEEEEGPGAGRPVISCTMRWKLAGSAVMYVVCGRRDGRGLRLATRPPLGPPATARAAGGWPGLLDTGAGAASWPLDRSSEADEVEEDGVDGEKGRAAAELAWAGAMEARSAEVSAEFSKAAAEVRQPGGDEK</sequence>
<evidence type="ECO:0000313" key="3">
    <source>
        <dbReference type="EnsemblPlants" id="Zm00001eb128980_P001"/>
    </source>
</evidence>
<dbReference type="EMBL" id="CM007649">
    <property type="protein sequence ID" value="ONM31400.1"/>
    <property type="molecule type" value="Genomic_DNA"/>
</dbReference>
<evidence type="ECO:0000256" key="1">
    <source>
        <dbReference type="SAM" id="MobiDB-lite"/>
    </source>
</evidence>
<protein>
    <submittedName>
        <fullName evidence="2 3">Uncharacterized protein</fullName>
    </submittedName>
</protein>
<dbReference type="Proteomes" id="UP000007305">
    <property type="component" value="Chromosome 3"/>
</dbReference>
<gene>
    <name evidence="3" type="primary">LOC100280416</name>
    <name evidence="2" type="ORF">ZEAMMB73_Zm00001d040460</name>
</gene>
<dbReference type="Gramene" id="Zm00001eb128980_T001">
    <property type="protein sequence ID" value="Zm00001eb128980_P001"/>
    <property type="gene ID" value="Zm00001eb128980"/>
</dbReference>
<feature type="region of interest" description="Disordered" evidence="1">
    <location>
        <begin position="193"/>
        <end position="244"/>
    </location>
</feature>
<reference evidence="3" key="2">
    <citation type="submission" date="2019-07" db="EMBL/GenBank/DDBJ databases">
        <authorList>
            <person name="Seetharam A."/>
            <person name="Woodhouse M."/>
            <person name="Cannon E."/>
        </authorList>
    </citation>
    <scope>NUCLEOTIDE SEQUENCE [LARGE SCALE GENOMIC DNA]</scope>
    <source>
        <strain evidence="3">cv. B73</strain>
    </source>
</reference>
<proteinExistence type="predicted"/>